<dbReference type="AlphaFoldDB" id="A0A2T9Z611"/>
<keyword evidence="6" id="KW-1015">Disulfide bond</keyword>
<reference evidence="13 14" key="1">
    <citation type="journal article" date="2018" name="MBio">
        <title>Comparative Genomics Reveals the Core Gene Toolbox for the Fungus-Insect Symbiosis.</title>
        <authorList>
            <person name="Wang Y."/>
            <person name="Stata M."/>
            <person name="Wang W."/>
            <person name="Stajich J.E."/>
            <person name="White M.M."/>
            <person name="Moncalvo J.M."/>
        </authorList>
    </citation>
    <scope>NUCLEOTIDE SEQUENCE [LARGE SCALE GENOMIC DNA]</scope>
    <source>
        <strain evidence="13 14">AUS-77-4</strain>
    </source>
</reference>
<dbReference type="GO" id="GO:0005737">
    <property type="term" value="C:cytoplasm"/>
    <property type="evidence" value="ECO:0007669"/>
    <property type="project" value="UniProtKB-ARBA"/>
</dbReference>
<dbReference type="SMART" id="SM00404">
    <property type="entry name" value="PTPc_motif"/>
    <property type="match status" value="1"/>
</dbReference>
<dbReference type="InterPro" id="IPR000387">
    <property type="entry name" value="Tyr_Pase_dom"/>
</dbReference>
<dbReference type="PANTHER" id="PTHR23339">
    <property type="entry name" value="TYROSINE SPECIFIC PROTEIN PHOSPHATASE AND DUAL SPECIFICITY PROTEIN PHOSPHATASE"/>
    <property type="match status" value="1"/>
</dbReference>
<gene>
    <name evidence="13" type="ORF">BB559_000247</name>
</gene>
<keyword evidence="8" id="KW-0636">Prenylation</keyword>
<dbReference type="STRING" id="61424.A0A2T9Z611"/>
<evidence type="ECO:0000313" key="13">
    <source>
        <dbReference type="EMBL" id="PVU99986.1"/>
    </source>
</evidence>
<evidence type="ECO:0000256" key="4">
    <source>
        <dbReference type="ARBA" id="ARBA00022801"/>
    </source>
</evidence>
<comment type="caution">
    <text evidence="13">The sequence shown here is derived from an EMBL/GenBank/DDBJ whole genome shotgun (WGS) entry which is preliminary data.</text>
</comment>
<dbReference type="PROSITE" id="PS50056">
    <property type="entry name" value="TYR_PHOSPHATASE_2"/>
    <property type="match status" value="1"/>
</dbReference>
<dbReference type="CDD" id="cd14500">
    <property type="entry name" value="PTP-IVa"/>
    <property type="match status" value="1"/>
</dbReference>
<feature type="domain" description="Tyrosine specific protein phosphatases" evidence="12">
    <location>
        <begin position="102"/>
        <end position="176"/>
    </location>
</feature>
<protein>
    <recommendedName>
        <fullName evidence="2">protein-tyrosine-phosphatase</fullName>
        <ecNumber evidence="2">3.1.3.48</ecNumber>
    </recommendedName>
</protein>
<feature type="region of interest" description="Disordered" evidence="10">
    <location>
        <begin position="203"/>
        <end position="226"/>
    </location>
</feature>
<comment type="similarity">
    <text evidence="1">Belongs to the protein-tyrosine phosphatase family.</text>
</comment>
<keyword evidence="7" id="KW-0449">Lipoprotein</keyword>
<dbReference type="Gene3D" id="3.90.190.10">
    <property type="entry name" value="Protein tyrosine phosphatase superfamily"/>
    <property type="match status" value="1"/>
</dbReference>
<name>A0A2T9Z611_9FUNG</name>
<dbReference type="Pfam" id="PF22784">
    <property type="entry name" value="PTP-SAK"/>
    <property type="match status" value="1"/>
</dbReference>
<dbReference type="FunFam" id="3.90.190.10:FF:000086">
    <property type="entry name" value="Protein tyrosine phosphatase-like protein"/>
    <property type="match status" value="1"/>
</dbReference>
<evidence type="ECO:0000256" key="1">
    <source>
        <dbReference type="ARBA" id="ARBA00009580"/>
    </source>
</evidence>
<evidence type="ECO:0000256" key="8">
    <source>
        <dbReference type="ARBA" id="ARBA00023289"/>
    </source>
</evidence>
<evidence type="ECO:0000256" key="3">
    <source>
        <dbReference type="ARBA" id="ARBA00022481"/>
    </source>
</evidence>
<evidence type="ECO:0000259" key="12">
    <source>
        <dbReference type="PROSITE" id="PS50056"/>
    </source>
</evidence>
<dbReference type="EMBL" id="MBFT01000010">
    <property type="protein sequence ID" value="PVU99986.1"/>
    <property type="molecule type" value="Genomic_DNA"/>
</dbReference>
<evidence type="ECO:0000313" key="14">
    <source>
        <dbReference type="Proteomes" id="UP000245699"/>
    </source>
</evidence>
<evidence type="ECO:0000256" key="10">
    <source>
        <dbReference type="SAM" id="MobiDB-lite"/>
    </source>
</evidence>
<keyword evidence="5" id="KW-0904">Protein phosphatase</keyword>
<dbReference type="InterPro" id="IPR057023">
    <property type="entry name" value="PTP-SAK"/>
</dbReference>
<comment type="catalytic activity">
    <reaction evidence="9">
        <text>O-phospho-L-tyrosyl-[protein] + H2O = L-tyrosyl-[protein] + phosphate</text>
        <dbReference type="Rhea" id="RHEA:10684"/>
        <dbReference type="Rhea" id="RHEA-COMP:10136"/>
        <dbReference type="Rhea" id="RHEA-COMP:20101"/>
        <dbReference type="ChEBI" id="CHEBI:15377"/>
        <dbReference type="ChEBI" id="CHEBI:43474"/>
        <dbReference type="ChEBI" id="CHEBI:46858"/>
        <dbReference type="ChEBI" id="CHEBI:61978"/>
        <dbReference type="EC" id="3.1.3.48"/>
    </reaction>
</comment>
<dbReference type="SUPFAM" id="SSF52799">
    <property type="entry name" value="(Phosphotyrosine protein) phosphatases II"/>
    <property type="match status" value="1"/>
</dbReference>
<dbReference type="EC" id="3.1.3.48" evidence="2"/>
<dbReference type="PROSITE" id="PS50054">
    <property type="entry name" value="TYR_PHOSPHATASE_DUAL"/>
    <property type="match status" value="1"/>
</dbReference>
<evidence type="ECO:0000256" key="6">
    <source>
        <dbReference type="ARBA" id="ARBA00023157"/>
    </source>
</evidence>
<evidence type="ECO:0000256" key="9">
    <source>
        <dbReference type="ARBA" id="ARBA00051722"/>
    </source>
</evidence>
<feature type="domain" description="Tyrosine-protein phosphatase" evidence="11">
    <location>
        <begin position="27"/>
        <end position="187"/>
    </location>
</feature>
<proteinExistence type="inferred from homology"/>
<evidence type="ECO:0000256" key="2">
    <source>
        <dbReference type="ARBA" id="ARBA00013064"/>
    </source>
</evidence>
<dbReference type="GO" id="GO:0004725">
    <property type="term" value="F:protein tyrosine phosphatase activity"/>
    <property type="evidence" value="ECO:0007669"/>
    <property type="project" value="UniProtKB-EC"/>
</dbReference>
<evidence type="ECO:0000256" key="5">
    <source>
        <dbReference type="ARBA" id="ARBA00022912"/>
    </source>
</evidence>
<keyword evidence="4" id="KW-0378">Hydrolase</keyword>
<dbReference type="InterPro" id="IPR050561">
    <property type="entry name" value="PTP"/>
</dbReference>
<keyword evidence="14" id="KW-1185">Reference proteome</keyword>
<sequence>MASISSYQTFPNSRKPIGKTISPLANSFSLVEMNSHFRFLIMDCPTDSTISLYLKEFSRLNVTDVVRVCESTYNTERLIAAGISVHNFPFKDGDVPSQTIVNSWLQLVNQRDAESAKKILELPVPTTIAVHCVAGLGRAPVLVAIALIEQGTDPVDAIELIRRKRRGAFNNKQITHLVNGYKRSSGKTRQNLLKTNTVPAVLGQKQSSSSSKDSTKSFFKKMFGSN</sequence>
<organism evidence="13 14">
    <name type="scientific">Furculomyces boomerangus</name>
    <dbReference type="NCBI Taxonomy" id="61424"/>
    <lineage>
        <taxon>Eukaryota</taxon>
        <taxon>Fungi</taxon>
        <taxon>Fungi incertae sedis</taxon>
        <taxon>Zoopagomycota</taxon>
        <taxon>Kickxellomycotina</taxon>
        <taxon>Harpellomycetes</taxon>
        <taxon>Harpellales</taxon>
        <taxon>Harpellaceae</taxon>
        <taxon>Furculomyces</taxon>
    </lineage>
</organism>
<dbReference type="OrthoDB" id="5632at2759"/>
<dbReference type="InterPro" id="IPR020422">
    <property type="entry name" value="TYR_PHOSPHATASE_DUAL_dom"/>
</dbReference>
<evidence type="ECO:0000259" key="11">
    <source>
        <dbReference type="PROSITE" id="PS50054"/>
    </source>
</evidence>
<dbReference type="InterPro" id="IPR003595">
    <property type="entry name" value="Tyr_Pase_cat"/>
</dbReference>
<evidence type="ECO:0000256" key="7">
    <source>
        <dbReference type="ARBA" id="ARBA00023288"/>
    </source>
</evidence>
<dbReference type="Proteomes" id="UP000245699">
    <property type="component" value="Unassembled WGS sequence"/>
</dbReference>
<dbReference type="InterPro" id="IPR029021">
    <property type="entry name" value="Prot-tyrosine_phosphatase-like"/>
</dbReference>
<keyword evidence="3" id="KW-0488">Methylation</keyword>
<accession>A0A2T9Z611</accession>
<feature type="compositionally biased region" description="Low complexity" evidence="10">
    <location>
        <begin position="204"/>
        <end position="226"/>
    </location>
</feature>